<dbReference type="RefSeq" id="WP_090708611.1">
    <property type="nucleotide sequence ID" value="NZ_FOVM01000001.1"/>
</dbReference>
<keyword evidence="2" id="KW-1185">Reference proteome</keyword>
<name>A0A1I4YX46_9MICO</name>
<reference evidence="2" key="1">
    <citation type="submission" date="2016-10" db="EMBL/GenBank/DDBJ databases">
        <authorList>
            <person name="Varghese N."/>
            <person name="Submissions S."/>
        </authorList>
    </citation>
    <scope>NUCLEOTIDE SEQUENCE [LARGE SCALE GENOMIC DNA]</scope>
    <source>
        <strain evidence="2">CGMCC 1.11101</strain>
    </source>
</reference>
<dbReference type="Proteomes" id="UP000198867">
    <property type="component" value="Unassembled WGS sequence"/>
</dbReference>
<evidence type="ECO:0000313" key="2">
    <source>
        <dbReference type="Proteomes" id="UP000198867"/>
    </source>
</evidence>
<gene>
    <name evidence="1" type="ORF">SAMN05216219_0581</name>
</gene>
<evidence type="ECO:0000313" key="1">
    <source>
        <dbReference type="EMBL" id="SFN42605.1"/>
    </source>
</evidence>
<dbReference type="AlphaFoldDB" id="A0A1I4YX46"/>
<dbReference type="OrthoDB" id="5122834at2"/>
<protein>
    <submittedName>
        <fullName evidence="1">Uncharacterized protein</fullName>
    </submittedName>
</protein>
<accession>A0A1I4YX46</accession>
<organism evidence="1 2">
    <name type="scientific">Mycetocola miduiensis</name>
    <dbReference type="NCBI Taxonomy" id="995034"/>
    <lineage>
        <taxon>Bacteria</taxon>
        <taxon>Bacillati</taxon>
        <taxon>Actinomycetota</taxon>
        <taxon>Actinomycetes</taxon>
        <taxon>Micrococcales</taxon>
        <taxon>Microbacteriaceae</taxon>
        <taxon>Mycetocola</taxon>
    </lineage>
</organism>
<proteinExistence type="predicted"/>
<sequence length="178" mass="19296">MPTAADNQRIAAEVHALLDRAVERLGASGARTEALAEYVPEHRVLLVSRPAVLRSMGRVWRLGVFLLGADGSLYETGHTTRALEPGRPAYQSQSAEQRRAYRAAASRGRFPYGETVNFDAAPVVIDAEKLRTSPGRLFLDGDQPRVRWNATAGDADAVDLASYLDDRVELLADPPAGA</sequence>
<dbReference type="STRING" id="995034.SAMN05216219_0581"/>
<dbReference type="EMBL" id="FOVM01000001">
    <property type="protein sequence ID" value="SFN42605.1"/>
    <property type="molecule type" value="Genomic_DNA"/>
</dbReference>